<proteinExistence type="predicted"/>
<dbReference type="PANTHER" id="PTHR43000">
    <property type="entry name" value="DTDP-D-GLUCOSE 4,6-DEHYDRATASE-RELATED"/>
    <property type="match status" value="1"/>
</dbReference>
<dbReference type="Gene3D" id="3.40.50.720">
    <property type="entry name" value="NAD(P)-binding Rossmann-like Domain"/>
    <property type="match status" value="1"/>
</dbReference>
<evidence type="ECO:0000313" key="2">
    <source>
        <dbReference type="EMBL" id="RZT38613.1"/>
    </source>
</evidence>
<sequence>MLTKNLLITGVTGFVGSVLAATFLSRGISVVALSRRDPDGERTRSAVAAAAAGCDIALDGAMAGRLRTIDIGDGGLGRALEGLVIDDIDAVWHCAADMSHSGLRLTQAFEANVCETTALYRWAAAHAPRCRRFHYVSTAYTAGMQGGKTEERLHAGQRLSNAYQVTKWSAEQSLRTQLESCGLPVTLFRPSIVVGHSRTGWTRRNGFGFYMFVEAMEAVRAAGHRSFSYDLPEGVCIDLVAVDQVVGAAVDLTLSASARQDFEVFHCIGGRRMSSRAMLEAIADVLALQICFAAPQTPVDRRFARAVAANHPFALTDWDFCCAKLDAVLGRTARHPPLSPDQLQKLIRWYVNAETEMAG</sequence>
<gene>
    <name evidence="2" type="ORF">EV147_3082</name>
</gene>
<evidence type="ECO:0000259" key="1">
    <source>
        <dbReference type="Pfam" id="PF07993"/>
    </source>
</evidence>
<dbReference type="EMBL" id="SGXM01000003">
    <property type="protein sequence ID" value="RZT38613.1"/>
    <property type="molecule type" value="Genomic_DNA"/>
</dbReference>
<dbReference type="SUPFAM" id="SSF51735">
    <property type="entry name" value="NAD(P)-binding Rossmann-fold domains"/>
    <property type="match status" value="1"/>
</dbReference>
<keyword evidence="3" id="KW-1185">Reference proteome</keyword>
<name>A0A4Q7RXM3_9BURK</name>
<evidence type="ECO:0000313" key="3">
    <source>
        <dbReference type="Proteomes" id="UP000291078"/>
    </source>
</evidence>
<protein>
    <submittedName>
        <fullName evidence="2">Nucleoside-diphosphate-sugar epimerase</fullName>
    </submittedName>
</protein>
<dbReference type="OrthoDB" id="9810734at2"/>
<dbReference type="InterPro" id="IPR036291">
    <property type="entry name" value="NAD(P)-bd_dom_sf"/>
</dbReference>
<comment type="caution">
    <text evidence="2">The sequence shown here is derived from an EMBL/GenBank/DDBJ whole genome shotgun (WGS) entry which is preliminary data.</text>
</comment>
<dbReference type="InterPro" id="IPR013120">
    <property type="entry name" value="FAR_NAD-bd"/>
</dbReference>
<reference evidence="2 3" key="1">
    <citation type="journal article" date="2015" name="Stand. Genomic Sci.">
        <title>Genomic Encyclopedia of Bacterial and Archaeal Type Strains, Phase III: the genomes of soil and plant-associated and newly described type strains.</title>
        <authorList>
            <person name="Whitman W.B."/>
            <person name="Woyke T."/>
            <person name="Klenk H.P."/>
            <person name="Zhou Y."/>
            <person name="Lilburn T.G."/>
            <person name="Beck B.J."/>
            <person name="De Vos P."/>
            <person name="Vandamme P."/>
            <person name="Eisen J.A."/>
            <person name="Garrity G."/>
            <person name="Hugenholtz P."/>
            <person name="Kyrpides N.C."/>
        </authorList>
    </citation>
    <scope>NUCLEOTIDE SEQUENCE [LARGE SCALE GENOMIC DNA]</scope>
    <source>
        <strain evidence="2 3">ASC-9842</strain>
    </source>
</reference>
<organism evidence="2 3">
    <name type="scientific">Cupriavidus agavae</name>
    <dbReference type="NCBI Taxonomy" id="1001822"/>
    <lineage>
        <taxon>Bacteria</taxon>
        <taxon>Pseudomonadati</taxon>
        <taxon>Pseudomonadota</taxon>
        <taxon>Betaproteobacteria</taxon>
        <taxon>Burkholderiales</taxon>
        <taxon>Burkholderiaceae</taxon>
        <taxon>Cupriavidus</taxon>
    </lineage>
</organism>
<accession>A0A4Q7RXM3</accession>
<dbReference type="Proteomes" id="UP000291078">
    <property type="component" value="Unassembled WGS sequence"/>
</dbReference>
<dbReference type="AlphaFoldDB" id="A0A4Q7RXM3"/>
<dbReference type="RefSeq" id="WP_130392059.1">
    <property type="nucleotide sequence ID" value="NZ_SGXM01000003.1"/>
</dbReference>
<dbReference type="Pfam" id="PF07993">
    <property type="entry name" value="NAD_binding_4"/>
    <property type="match status" value="1"/>
</dbReference>
<feature type="domain" description="Thioester reductase (TE)" evidence="1">
    <location>
        <begin position="8"/>
        <end position="247"/>
    </location>
</feature>